<proteinExistence type="predicted"/>
<dbReference type="PANTHER" id="PTHR34220:SF7">
    <property type="entry name" value="SENSOR HISTIDINE KINASE YPDA"/>
    <property type="match status" value="1"/>
</dbReference>
<dbReference type="OrthoDB" id="9809908at2"/>
<dbReference type="Proteomes" id="UP000184225">
    <property type="component" value="Unassembled WGS sequence"/>
</dbReference>
<keyword evidence="2" id="KW-0812">Transmembrane</keyword>
<dbReference type="PANTHER" id="PTHR34220">
    <property type="entry name" value="SENSOR HISTIDINE KINASE YPDA"/>
    <property type="match status" value="1"/>
</dbReference>
<evidence type="ECO:0000313" key="4">
    <source>
        <dbReference type="EMBL" id="SHJ03321.1"/>
    </source>
</evidence>
<feature type="transmembrane region" description="Helical" evidence="2">
    <location>
        <begin position="63"/>
        <end position="81"/>
    </location>
</feature>
<reference evidence="4 5" key="1">
    <citation type="submission" date="2016-11" db="EMBL/GenBank/DDBJ databases">
        <authorList>
            <person name="Jaros S."/>
            <person name="Januszkiewicz K."/>
            <person name="Wedrychowicz H."/>
        </authorList>
    </citation>
    <scope>NUCLEOTIDE SEQUENCE [LARGE SCALE GENOMIC DNA]</scope>
    <source>
        <strain evidence="4 5">DSM 21425</strain>
    </source>
</reference>
<name>A0A1M6G006_9FLAO</name>
<gene>
    <name evidence="4" type="ORF">SAMN04488096_10751</name>
</gene>
<dbReference type="GO" id="GO:0016020">
    <property type="term" value="C:membrane"/>
    <property type="evidence" value="ECO:0007669"/>
    <property type="project" value="InterPro"/>
</dbReference>
<feature type="transmembrane region" description="Helical" evidence="2">
    <location>
        <begin position="30"/>
        <end position="51"/>
    </location>
</feature>
<dbReference type="EMBL" id="FQYY01000007">
    <property type="protein sequence ID" value="SHJ03321.1"/>
    <property type="molecule type" value="Genomic_DNA"/>
</dbReference>
<keyword evidence="1" id="KW-0175">Coiled coil</keyword>
<dbReference type="STRING" id="579105.SAMN04488096_10751"/>
<sequence>MNATQRFIFQALLWFSIWGSLWVYSGVEPIFIEANGLAFVFQIVLLAGLVFYAAPKFIFQKKYFTFIITSIVVLFICAYASSELISPPIENIPPLEGRRPIEGRALAEARPEIMRQRPGQTPTKFFVHLLMISISFILATLIETFVFIQKKEKGIALAKSELKEAELKFLKMQINPHFLFNALNNIYALSVTNSDKTQEAISTLSLMLRYVLYDCERPEVPIRRELEYITNFIRLFKLKSSKDFNISFTEDVQDDMAMVAPMIFIPFIENAFKHSGIEKGGDSFVNISLKSSGESIDFVVENSIPQKQLTKDKHGGIGLKNVQKRLNILYPDKHKLTINTTRTFKVYLQVTRG</sequence>
<evidence type="ECO:0000259" key="3">
    <source>
        <dbReference type="Pfam" id="PF06580"/>
    </source>
</evidence>
<organism evidence="4 5">
    <name type="scientific">Mesonia phycicola</name>
    <dbReference type="NCBI Taxonomy" id="579105"/>
    <lineage>
        <taxon>Bacteria</taxon>
        <taxon>Pseudomonadati</taxon>
        <taxon>Bacteroidota</taxon>
        <taxon>Flavobacteriia</taxon>
        <taxon>Flavobacteriales</taxon>
        <taxon>Flavobacteriaceae</taxon>
        <taxon>Mesonia</taxon>
    </lineage>
</organism>
<dbReference type="AlphaFoldDB" id="A0A1M6G006"/>
<keyword evidence="4" id="KW-0418">Kinase</keyword>
<keyword evidence="2" id="KW-1133">Transmembrane helix</keyword>
<keyword evidence="2" id="KW-0472">Membrane</keyword>
<evidence type="ECO:0000256" key="2">
    <source>
        <dbReference type="SAM" id="Phobius"/>
    </source>
</evidence>
<dbReference type="Pfam" id="PF06580">
    <property type="entry name" value="His_kinase"/>
    <property type="match status" value="1"/>
</dbReference>
<feature type="transmembrane region" description="Helical" evidence="2">
    <location>
        <begin position="7"/>
        <end position="24"/>
    </location>
</feature>
<feature type="coiled-coil region" evidence="1">
    <location>
        <begin position="148"/>
        <end position="175"/>
    </location>
</feature>
<dbReference type="InterPro" id="IPR050640">
    <property type="entry name" value="Bact_2-comp_sensor_kinase"/>
</dbReference>
<feature type="domain" description="Signal transduction histidine kinase internal region" evidence="3">
    <location>
        <begin position="165"/>
        <end position="242"/>
    </location>
</feature>
<keyword evidence="4" id="KW-0808">Transferase</keyword>
<dbReference type="GO" id="GO:0000155">
    <property type="term" value="F:phosphorelay sensor kinase activity"/>
    <property type="evidence" value="ECO:0007669"/>
    <property type="project" value="InterPro"/>
</dbReference>
<feature type="transmembrane region" description="Helical" evidence="2">
    <location>
        <begin position="125"/>
        <end position="148"/>
    </location>
</feature>
<dbReference type="InterPro" id="IPR010559">
    <property type="entry name" value="Sig_transdc_His_kin_internal"/>
</dbReference>
<dbReference type="RefSeq" id="WP_073151909.1">
    <property type="nucleotide sequence ID" value="NZ_FQYY01000007.1"/>
</dbReference>
<dbReference type="InterPro" id="IPR036890">
    <property type="entry name" value="HATPase_C_sf"/>
</dbReference>
<evidence type="ECO:0000313" key="5">
    <source>
        <dbReference type="Proteomes" id="UP000184225"/>
    </source>
</evidence>
<protein>
    <submittedName>
        <fullName evidence="4">Histidine kinase</fullName>
    </submittedName>
</protein>
<evidence type="ECO:0000256" key="1">
    <source>
        <dbReference type="SAM" id="Coils"/>
    </source>
</evidence>
<accession>A0A1M6G006</accession>
<keyword evidence="5" id="KW-1185">Reference proteome</keyword>
<dbReference type="Gene3D" id="3.30.565.10">
    <property type="entry name" value="Histidine kinase-like ATPase, C-terminal domain"/>
    <property type="match status" value="1"/>
</dbReference>